<evidence type="ECO:0000313" key="2">
    <source>
        <dbReference type="Proteomes" id="UP001642484"/>
    </source>
</evidence>
<dbReference type="Proteomes" id="UP001642484">
    <property type="component" value="Unassembled WGS sequence"/>
</dbReference>
<keyword evidence="2" id="KW-1185">Reference proteome</keyword>
<dbReference type="EMBL" id="CAXAMN010021396">
    <property type="protein sequence ID" value="CAK9059155.1"/>
    <property type="molecule type" value="Genomic_DNA"/>
</dbReference>
<reference evidence="1 2" key="1">
    <citation type="submission" date="2024-02" db="EMBL/GenBank/DDBJ databases">
        <authorList>
            <person name="Chen Y."/>
            <person name="Shah S."/>
            <person name="Dougan E. K."/>
            <person name="Thang M."/>
            <person name="Chan C."/>
        </authorList>
    </citation>
    <scope>NUCLEOTIDE SEQUENCE [LARGE SCALE GENOMIC DNA]</scope>
</reference>
<gene>
    <name evidence="1" type="ORF">CCMP2556_LOCUS29149</name>
</gene>
<protein>
    <submittedName>
        <fullName evidence="1">Uncharacterized protein</fullName>
    </submittedName>
</protein>
<evidence type="ECO:0000313" key="1">
    <source>
        <dbReference type="EMBL" id="CAK9059155.1"/>
    </source>
</evidence>
<comment type="caution">
    <text evidence="1">The sequence shown here is derived from an EMBL/GenBank/DDBJ whole genome shotgun (WGS) entry which is preliminary data.</text>
</comment>
<proteinExistence type="predicted"/>
<sequence length="448" mass="49170">MESSSEQEGHEKDGVLLAEDGWWPLPPDLLMSASDQETNMAFKRFREIVGEQVEEDQADELDLQESIEGRRLQHFGLKIRADPSHAPERSTLPAPPWALKWTHLNSVRSTTEKQGDEGVTLEEAVGFAAQKNALRSEVDGFLEKKRVLVDAYAPAPATQERRVMAELNELLQVEDFVEEAETEPEAEKPTPSRRRLAQALAAVLLCVGAVLCLVPSPMMSSRVNGIQEQYEMPPMGQCLCLFDVDRTLTSRQLTTDAPNDPQCPQTQYAPEVDGKVVLDYAYKGGRLRLSEVALNLQETFCVKQNCYRGVISAGGASGDDEKQVLFEHLKGNSPDQIGGDTFGQYANLAGDVSSLKIVFTPDPQKGDVAKKIFDWLNSPEGKKANIPADKVWLFDDHRGNAGEMAKYGFNGREVSCKTRDQSIGDGLVGLCGAELSEIVPSLGVSTCA</sequence>
<organism evidence="1 2">
    <name type="scientific">Durusdinium trenchii</name>
    <dbReference type="NCBI Taxonomy" id="1381693"/>
    <lineage>
        <taxon>Eukaryota</taxon>
        <taxon>Sar</taxon>
        <taxon>Alveolata</taxon>
        <taxon>Dinophyceae</taxon>
        <taxon>Suessiales</taxon>
        <taxon>Symbiodiniaceae</taxon>
        <taxon>Durusdinium</taxon>
    </lineage>
</organism>
<name>A0ABP0N5S9_9DINO</name>
<accession>A0ABP0N5S9</accession>